<comment type="caution">
    <text evidence="1">The sequence shown here is derived from an EMBL/GenBank/DDBJ whole genome shotgun (WGS) entry which is preliminary data.</text>
</comment>
<dbReference type="Proteomes" id="UP001427805">
    <property type="component" value="Unassembled WGS sequence"/>
</dbReference>
<keyword evidence="2" id="KW-1185">Reference proteome</keyword>
<proteinExistence type="predicted"/>
<reference evidence="1 2" key="1">
    <citation type="submission" date="2024-05" db="EMBL/GenBank/DDBJ databases">
        <title>Sphingomonas sp. HF-S3 16S ribosomal RNA gene Genome sequencing and assembly.</title>
        <authorList>
            <person name="Lee H."/>
        </authorList>
    </citation>
    <scope>NUCLEOTIDE SEQUENCE [LARGE SCALE GENOMIC DNA]</scope>
    <source>
        <strain evidence="1 2">HF-S3</strain>
    </source>
</reference>
<protein>
    <recommendedName>
        <fullName evidence="3">Lipoprotein</fullName>
    </recommendedName>
</protein>
<evidence type="ECO:0008006" key="3">
    <source>
        <dbReference type="Google" id="ProtNLM"/>
    </source>
</evidence>
<evidence type="ECO:0000313" key="1">
    <source>
        <dbReference type="EMBL" id="MEN3747888.1"/>
    </source>
</evidence>
<dbReference type="RefSeq" id="WP_346246896.1">
    <property type="nucleotide sequence ID" value="NZ_JBDIZK010000006.1"/>
</dbReference>
<sequence>MAIAFTLAGCGAISGPSDKEIEDLARQEMIRNPGTDDPAQSAAMAAAARDATISKKGMCNTAKPDVYACMVDVTIKPPNASETTRTMVVEVGKGADGKWKVVE</sequence>
<gene>
    <name evidence="1" type="ORF">TPR58_11985</name>
</gene>
<accession>A0ABV0B8J5</accession>
<organism evidence="1 2">
    <name type="scientific">Sphingomonas rustica</name>
    <dbReference type="NCBI Taxonomy" id="3103142"/>
    <lineage>
        <taxon>Bacteria</taxon>
        <taxon>Pseudomonadati</taxon>
        <taxon>Pseudomonadota</taxon>
        <taxon>Alphaproteobacteria</taxon>
        <taxon>Sphingomonadales</taxon>
        <taxon>Sphingomonadaceae</taxon>
        <taxon>Sphingomonas</taxon>
    </lineage>
</organism>
<evidence type="ECO:0000313" key="2">
    <source>
        <dbReference type="Proteomes" id="UP001427805"/>
    </source>
</evidence>
<name>A0ABV0B8J5_9SPHN</name>
<dbReference type="EMBL" id="JBDIZK010000006">
    <property type="protein sequence ID" value="MEN3747888.1"/>
    <property type="molecule type" value="Genomic_DNA"/>
</dbReference>